<gene>
    <name evidence="2" type="ORF">EH165_11465</name>
</gene>
<feature type="domain" description="PET hydrolase/cutinase-like" evidence="1">
    <location>
        <begin position="105"/>
        <end position="222"/>
    </location>
</feature>
<evidence type="ECO:0000259" key="1">
    <source>
        <dbReference type="Pfam" id="PF12740"/>
    </source>
</evidence>
<dbReference type="OrthoDB" id="4772420at2"/>
<dbReference type="PANTHER" id="PTHR33428">
    <property type="entry name" value="CHLOROPHYLLASE-2, CHLOROPLASTIC"/>
    <property type="match status" value="1"/>
</dbReference>
<dbReference type="AlphaFoldDB" id="A0A3G8ZN33"/>
<dbReference type="Pfam" id="PF12740">
    <property type="entry name" value="PETase"/>
    <property type="match status" value="1"/>
</dbReference>
<dbReference type="Gene3D" id="3.40.50.1820">
    <property type="entry name" value="alpha/beta hydrolase"/>
    <property type="match status" value="1"/>
</dbReference>
<name>A0A3G8ZN33_9ACTN</name>
<keyword evidence="3" id="KW-1185">Reference proteome</keyword>
<dbReference type="PANTHER" id="PTHR33428:SF14">
    <property type="entry name" value="CARBOXYLESTERASE TYPE B DOMAIN-CONTAINING PROTEIN"/>
    <property type="match status" value="1"/>
</dbReference>
<protein>
    <submittedName>
        <fullName evidence="2">Alpha/beta hydrolase</fullName>
    </submittedName>
</protein>
<dbReference type="EMBL" id="CP034170">
    <property type="protein sequence ID" value="AZI58660.1"/>
    <property type="molecule type" value="Genomic_DNA"/>
</dbReference>
<dbReference type="Proteomes" id="UP000268084">
    <property type="component" value="Chromosome"/>
</dbReference>
<sequence length="270" mass="27898">MARTAASVENPSLEYLAHLGPYRVARGELALAGIPGVVFAPLSGKNLPAVAFGHHWMQPIERYADTLRYFASWGIVAIGPSTEHGPLPSFAGLAVDLATSLSLIAHTRLAEGAVTVDPAKIGVAGHGLGGGAAVLAAAQDSEIKAVATVNAANTRPSAITAAGLVTVPGLHLSGGKDVLSPPEANATLIAEGWAGPVQLRTIKKASHLGLAEGKHWTNKLTGSEAERATQQVARMLMTAFFLRHLDGQEQLADDLDGKISGTKIIEIGHG</sequence>
<organism evidence="2 3">
    <name type="scientific">Nakamurella antarctica</name>
    <dbReference type="NCBI Taxonomy" id="1902245"/>
    <lineage>
        <taxon>Bacteria</taxon>
        <taxon>Bacillati</taxon>
        <taxon>Actinomycetota</taxon>
        <taxon>Actinomycetes</taxon>
        <taxon>Nakamurellales</taxon>
        <taxon>Nakamurellaceae</taxon>
        <taxon>Nakamurella</taxon>
    </lineage>
</organism>
<reference evidence="2 3" key="2">
    <citation type="submission" date="2018-12" db="EMBL/GenBank/DDBJ databases">
        <title>Nakamurella antarcticus sp. nov., isolated from Antarctica South Shetland Islands soil.</title>
        <authorList>
            <person name="Peng F."/>
        </authorList>
    </citation>
    <scope>NUCLEOTIDE SEQUENCE [LARGE SCALE GENOMIC DNA]</scope>
    <source>
        <strain evidence="2 3">S14-144</strain>
    </source>
</reference>
<evidence type="ECO:0000313" key="2">
    <source>
        <dbReference type="EMBL" id="AZI58660.1"/>
    </source>
</evidence>
<dbReference type="KEGG" id="nak:EH165_11465"/>
<accession>A0A3G8ZN33</accession>
<dbReference type="RefSeq" id="WP_124799569.1">
    <property type="nucleotide sequence ID" value="NZ_CP034170.1"/>
</dbReference>
<evidence type="ECO:0000313" key="3">
    <source>
        <dbReference type="Proteomes" id="UP000268084"/>
    </source>
</evidence>
<keyword evidence="2" id="KW-0378">Hydrolase</keyword>
<proteinExistence type="predicted"/>
<dbReference type="InterPro" id="IPR041127">
    <property type="entry name" value="PET_hydrolase/cutinase-like"/>
</dbReference>
<dbReference type="GO" id="GO:0016787">
    <property type="term" value="F:hydrolase activity"/>
    <property type="evidence" value="ECO:0007669"/>
    <property type="project" value="UniProtKB-KW"/>
</dbReference>
<reference evidence="2 3" key="1">
    <citation type="submission" date="2018-11" db="EMBL/GenBank/DDBJ databases">
        <authorList>
            <person name="Da X."/>
        </authorList>
    </citation>
    <scope>NUCLEOTIDE SEQUENCE [LARGE SCALE GENOMIC DNA]</scope>
    <source>
        <strain evidence="2 3">S14-144</strain>
    </source>
</reference>
<dbReference type="SUPFAM" id="SSF53474">
    <property type="entry name" value="alpha/beta-Hydrolases"/>
    <property type="match status" value="1"/>
</dbReference>
<dbReference type="InterPro" id="IPR029058">
    <property type="entry name" value="AB_hydrolase_fold"/>
</dbReference>